<accession>A0ABQ3C5E3</accession>
<evidence type="ECO:0000259" key="7">
    <source>
        <dbReference type="Pfam" id="PF25954"/>
    </source>
</evidence>
<keyword evidence="6" id="KW-1133">Transmembrane helix</keyword>
<evidence type="ECO:0000256" key="1">
    <source>
        <dbReference type="ARBA" id="ARBA00004196"/>
    </source>
</evidence>
<dbReference type="Gene3D" id="2.40.50.100">
    <property type="match status" value="1"/>
</dbReference>
<evidence type="ECO:0000313" key="8">
    <source>
        <dbReference type="EMBL" id="GGZ69185.1"/>
    </source>
</evidence>
<keyword evidence="6" id="KW-0812">Transmembrane</keyword>
<dbReference type="SUPFAM" id="SSF111369">
    <property type="entry name" value="HlyD-like secretion proteins"/>
    <property type="match status" value="2"/>
</dbReference>
<dbReference type="Gene3D" id="2.40.30.170">
    <property type="match status" value="1"/>
</dbReference>
<organism evidence="8 9">
    <name type="scientific">Cognatilysobacter xinjiangensis</name>
    <dbReference type="NCBI Taxonomy" id="546892"/>
    <lineage>
        <taxon>Bacteria</taxon>
        <taxon>Pseudomonadati</taxon>
        <taxon>Pseudomonadota</taxon>
        <taxon>Gammaproteobacteria</taxon>
        <taxon>Lysobacterales</taxon>
        <taxon>Lysobacteraceae</taxon>
        <taxon>Cognatilysobacter</taxon>
    </lineage>
</organism>
<gene>
    <name evidence="8" type="ORF">GCM10008101_24430</name>
</gene>
<keyword evidence="3 4" id="KW-0175">Coiled coil</keyword>
<comment type="subcellular location">
    <subcellularLocation>
        <location evidence="1">Cell envelope</location>
    </subcellularLocation>
</comment>
<proteinExistence type="inferred from homology"/>
<dbReference type="PANTHER" id="PTHR32347">
    <property type="entry name" value="EFFLUX SYSTEM COMPONENT YKNX-RELATED"/>
    <property type="match status" value="1"/>
</dbReference>
<dbReference type="NCBIfam" id="TIGR01730">
    <property type="entry name" value="RND_mfp"/>
    <property type="match status" value="1"/>
</dbReference>
<keyword evidence="6" id="KW-0472">Membrane</keyword>
<reference evidence="9" key="1">
    <citation type="journal article" date="2019" name="Int. J. Syst. Evol. Microbiol.">
        <title>The Global Catalogue of Microorganisms (GCM) 10K type strain sequencing project: providing services to taxonomists for standard genome sequencing and annotation.</title>
        <authorList>
            <consortium name="The Broad Institute Genomics Platform"/>
            <consortium name="The Broad Institute Genome Sequencing Center for Infectious Disease"/>
            <person name="Wu L."/>
            <person name="Ma J."/>
        </authorList>
    </citation>
    <scope>NUCLEOTIDE SEQUENCE [LARGE SCALE GENOMIC DNA]</scope>
    <source>
        <strain evidence="9">KCTC 22558</strain>
    </source>
</reference>
<dbReference type="Gene3D" id="2.40.420.20">
    <property type="match status" value="1"/>
</dbReference>
<feature type="domain" description="CusB-like beta-barrel" evidence="7">
    <location>
        <begin position="247"/>
        <end position="312"/>
    </location>
</feature>
<comment type="similarity">
    <text evidence="2">Belongs to the membrane fusion protein (MFP) (TC 8.A.1) family.</text>
</comment>
<evidence type="ECO:0000256" key="4">
    <source>
        <dbReference type="SAM" id="Coils"/>
    </source>
</evidence>
<feature type="region of interest" description="Disordered" evidence="5">
    <location>
        <begin position="389"/>
        <end position="416"/>
    </location>
</feature>
<dbReference type="Pfam" id="PF25954">
    <property type="entry name" value="Beta-barrel_RND_2"/>
    <property type="match status" value="1"/>
</dbReference>
<evidence type="ECO:0000313" key="9">
    <source>
        <dbReference type="Proteomes" id="UP000643403"/>
    </source>
</evidence>
<evidence type="ECO:0000256" key="6">
    <source>
        <dbReference type="SAM" id="Phobius"/>
    </source>
</evidence>
<feature type="transmembrane region" description="Helical" evidence="6">
    <location>
        <begin position="12"/>
        <end position="31"/>
    </location>
</feature>
<evidence type="ECO:0000256" key="3">
    <source>
        <dbReference type="ARBA" id="ARBA00023054"/>
    </source>
</evidence>
<feature type="compositionally biased region" description="Basic and acidic residues" evidence="5">
    <location>
        <begin position="407"/>
        <end position="416"/>
    </location>
</feature>
<name>A0ABQ3C5E3_9GAMM</name>
<dbReference type="InterPro" id="IPR058792">
    <property type="entry name" value="Beta-barrel_RND_2"/>
</dbReference>
<dbReference type="RefSeq" id="WP_189450344.1">
    <property type="nucleotide sequence ID" value="NZ_BMXY01000003.1"/>
</dbReference>
<evidence type="ECO:0000256" key="2">
    <source>
        <dbReference type="ARBA" id="ARBA00009477"/>
    </source>
</evidence>
<sequence length="416" mass="44369">MLEPSKRPRRRTWLIAAIAVVLVLVVLFGLMRLRGAALPGYEVQAGPLVQNVVATGRIAAESRVQVGAEIAGLVLERRVRDGDRVAPGDILVMLRARDLEARRDEARAALAALREADRPDAEARLRQARAELAQAEREAARRRELGARQLVAREDVEQAQQAVVAARAAAEQARVALEALAGGAREAQARQQLAAADAELARAVIRATVAGTVLTRDVEPGDTVRAGDVLMEIARDAPGEILLPLDEKNLSRIEVGQSATCIADAFPDRPFAATVHHVAPGIDPSRGTVDVRLRIDPRATFVRQDMTVTATILTGRRERALAVPNDALIDARDGSDRATVLVVRDGRVRRVAVKLGLRGLAASEVLEGLRAGEQVVAAGALAADALPKDGARVRIDGQPPPTAAESTRGEPPVKLD</sequence>
<dbReference type="EMBL" id="BMXY01000003">
    <property type="protein sequence ID" value="GGZ69185.1"/>
    <property type="molecule type" value="Genomic_DNA"/>
</dbReference>
<keyword evidence="9" id="KW-1185">Reference proteome</keyword>
<dbReference type="Proteomes" id="UP000643403">
    <property type="component" value="Unassembled WGS sequence"/>
</dbReference>
<evidence type="ECO:0000256" key="5">
    <source>
        <dbReference type="SAM" id="MobiDB-lite"/>
    </source>
</evidence>
<protein>
    <recommendedName>
        <fullName evidence="7">CusB-like beta-barrel domain-containing protein</fullName>
    </recommendedName>
</protein>
<feature type="coiled-coil region" evidence="4">
    <location>
        <begin position="96"/>
        <end position="176"/>
    </location>
</feature>
<dbReference type="InterPro" id="IPR006143">
    <property type="entry name" value="RND_pump_MFP"/>
</dbReference>
<dbReference type="Gene3D" id="1.10.287.470">
    <property type="entry name" value="Helix hairpin bin"/>
    <property type="match status" value="1"/>
</dbReference>
<dbReference type="InterPro" id="IPR050465">
    <property type="entry name" value="UPF0194_transport"/>
</dbReference>
<comment type="caution">
    <text evidence="8">The sequence shown here is derived from an EMBL/GenBank/DDBJ whole genome shotgun (WGS) entry which is preliminary data.</text>
</comment>